<evidence type="ECO:0000256" key="1">
    <source>
        <dbReference type="ARBA" id="ARBA00010641"/>
    </source>
</evidence>
<dbReference type="Gene3D" id="1.10.1740.10">
    <property type="match status" value="1"/>
</dbReference>
<dbReference type="SUPFAM" id="SSF88946">
    <property type="entry name" value="Sigma2 domain of RNA polymerase sigma factors"/>
    <property type="match status" value="1"/>
</dbReference>
<organism evidence="9 10">
    <name type="scientific">Buchananella hordeovulneris</name>
    <dbReference type="NCBI Taxonomy" id="52770"/>
    <lineage>
        <taxon>Bacteria</taxon>
        <taxon>Bacillati</taxon>
        <taxon>Actinomycetota</taxon>
        <taxon>Actinomycetes</taxon>
        <taxon>Actinomycetales</taxon>
        <taxon>Actinomycetaceae</taxon>
        <taxon>Buchananella</taxon>
    </lineage>
</organism>
<sequence length="186" mass="20467">MGHMDETSSAHLLAAVARGDRGAFGELYDAWAPRLFALILRVVRDREHSEEVLQEVFLEVWRQASQFSVAKGSARAWLVTVARRRAIDRVRAVEASRGRETAFAGQVAPVAFDETEFVAHTHLAVGEVRAALDVVGEPHRTTLLLAYFSGLTGREIAVRLGVPIGTVKTRLRDGLGKLRKELGVTQ</sequence>
<dbReference type="InterPro" id="IPR007630">
    <property type="entry name" value="RNA_pol_sigma70_r4"/>
</dbReference>
<dbReference type="CDD" id="cd06171">
    <property type="entry name" value="Sigma70_r4"/>
    <property type="match status" value="1"/>
</dbReference>
<dbReference type="PANTHER" id="PTHR43133">
    <property type="entry name" value="RNA POLYMERASE ECF-TYPE SIGMA FACTO"/>
    <property type="match status" value="1"/>
</dbReference>
<dbReference type="NCBIfam" id="TIGR02937">
    <property type="entry name" value="sigma70-ECF"/>
    <property type="match status" value="1"/>
</dbReference>
<dbReference type="InParanoid" id="A0A1Q5PWV8"/>
<dbReference type="AlphaFoldDB" id="A0A1Q5PWV8"/>
<evidence type="ECO:0000313" key="9">
    <source>
        <dbReference type="EMBL" id="OKL51929.1"/>
    </source>
</evidence>
<proteinExistence type="inferred from homology"/>
<dbReference type="STRING" id="52770.BSZ40_05455"/>
<reference evidence="10" key="1">
    <citation type="submission" date="2016-12" db="EMBL/GenBank/DDBJ databases">
        <authorList>
            <person name="Meng X."/>
        </authorList>
    </citation>
    <scope>NUCLEOTIDE SEQUENCE [LARGE SCALE GENOMIC DNA]</scope>
    <source>
        <strain evidence="10">DSM 20732</strain>
    </source>
</reference>
<feature type="domain" description="RNA polymerase sigma-70 region 4" evidence="8">
    <location>
        <begin position="131"/>
        <end position="180"/>
    </location>
</feature>
<evidence type="ECO:0000256" key="3">
    <source>
        <dbReference type="ARBA" id="ARBA00023082"/>
    </source>
</evidence>
<evidence type="ECO:0000256" key="4">
    <source>
        <dbReference type="ARBA" id="ARBA00023125"/>
    </source>
</evidence>
<dbReference type="EMBL" id="MQVS01000004">
    <property type="protein sequence ID" value="OKL51929.1"/>
    <property type="molecule type" value="Genomic_DNA"/>
</dbReference>
<dbReference type="GO" id="GO:0006352">
    <property type="term" value="P:DNA-templated transcription initiation"/>
    <property type="evidence" value="ECO:0007669"/>
    <property type="project" value="InterPro"/>
</dbReference>
<evidence type="ECO:0000256" key="6">
    <source>
        <dbReference type="RuleBase" id="RU000716"/>
    </source>
</evidence>
<evidence type="ECO:0000259" key="7">
    <source>
        <dbReference type="Pfam" id="PF04542"/>
    </source>
</evidence>
<evidence type="ECO:0000313" key="10">
    <source>
        <dbReference type="Proteomes" id="UP000185612"/>
    </source>
</evidence>
<dbReference type="InterPro" id="IPR013324">
    <property type="entry name" value="RNA_pol_sigma_r3/r4-like"/>
</dbReference>
<dbReference type="InterPro" id="IPR007627">
    <property type="entry name" value="RNA_pol_sigma70_r2"/>
</dbReference>
<dbReference type="InterPro" id="IPR014284">
    <property type="entry name" value="RNA_pol_sigma-70_dom"/>
</dbReference>
<keyword evidence="5 6" id="KW-0804">Transcription</keyword>
<dbReference type="InterPro" id="IPR039425">
    <property type="entry name" value="RNA_pol_sigma-70-like"/>
</dbReference>
<dbReference type="SUPFAM" id="SSF88659">
    <property type="entry name" value="Sigma3 and sigma4 domains of RNA polymerase sigma factors"/>
    <property type="match status" value="1"/>
</dbReference>
<protein>
    <recommendedName>
        <fullName evidence="6">RNA polymerase sigma factor</fullName>
    </recommendedName>
</protein>
<dbReference type="Proteomes" id="UP000185612">
    <property type="component" value="Unassembled WGS sequence"/>
</dbReference>
<name>A0A1Q5PWV8_9ACTO</name>
<feature type="domain" description="RNA polymerase sigma-70 region 2" evidence="7">
    <location>
        <begin position="27"/>
        <end position="92"/>
    </location>
</feature>
<dbReference type="Pfam" id="PF04542">
    <property type="entry name" value="Sigma70_r2"/>
    <property type="match status" value="1"/>
</dbReference>
<dbReference type="GO" id="GO:0003677">
    <property type="term" value="F:DNA binding"/>
    <property type="evidence" value="ECO:0007669"/>
    <property type="project" value="UniProtKB-KW"/>
</dbReference>
<dbReference type="PROSITE" id="PS01063">
    <property type="entry name" value="SIGMA70_ECF"/>
    <property type="match status" value="1"/>
</dbReference>
<keyword evidence="10" id="KW-1185">Reference proteome</keyword>
<keyword evidence="3 6" id="KW-0731">Sigma factor</keyword>
<dbReference type="InterPro" id="IPR036388">
    <property type="entry name" value="WH-like_DNA-bd_sf"/>
</dbReference>
<dbReference type="Gene3D" id="1.10.10.10">
    <property type="entry name" value="Winged helix-like DNA-binding domain superfamily/Winged helix DNA-binding domain"/>
    <property type="match status" value="1"/>
</dbReference>
<dbReference type="InterPro" id="IPR000838">
    <property type="entry name" value="RNA_pol_sigma70_ECF_CS"/>
</dbReference>
<gene>
    <name evidence="9" type="ORF">BSZ40_05455</name>
</gene>
<dbReference type="GO" id="GO:0016987">
    <property type="term" value="F:sigma factor activity"/>
    <property type="evidence" value="ECO:0007669"/>
    <property type="project" value="UniProtKB-KW"/>
</dbReference>
<comment type="caution">
    <text evidence="9">The sequence shown here is derived from an EMBL/GenBank/DDBJ whole genome shotgun (WGS) entry which is preliminary data.</text>
</comment>
<comment type="similarity">
    <text evidence="1 6">Belongs to the sigma-70 factor family. ECF subfamily.</text>
</comment>
<evidence type="ECO:0000256" key="2">
    <source>
        <dbReference type="ARBA" id="ARBA00023015"/>
    </source>
</evidence>
<dbReference type="PANTHER" id="PTHR43133:SF66">
    <property type="entry name" value="ECF RNA POLYMERASE SIGMA FACTOR SIGK"/>
    <property type="match status" value="1"/>
</dbReference>
<accession>A0A1Q5PWV8</accession>
<evidence type="ECO:0000256" key="5">
    <source>
        <dbReference type="ARBA" id="ARBA00023163"/>
    </source>
</evidence>
<keyword evidence="2 6" id="KW-0805">Transcription regulation</keyword>
<dbReference type="Pfam" id="PF04545">
    <property type="entry name" value="Sigma70_r4"/>
    <property type="match status" value="1"/>
</dbReference>
<evidence type="ECO:0000259" key="8">
    <source>
        <dbReference type="Pfam" id="PF04545"/>
    </source>
</evidence>
<dbReference type="InterPro" id="IPR013325">
    <property type="entry name" value="RNA_pol_sigma_r2"/>
</dbReference>
<keyword evidence="4 6" id="KW-0238">DNA-binding</keyword>